<dbReference type="AlphaFoldDB" id="A0Y920"/>
<reference evidence="1 2" key="1">
    <citation type="journal article" date="2010" name="J. Bacteriol.">
        <title>Genome sequence of the oligotrophic marine Gammaproteobacterium HTCC2143, isolated from the Oregon Coast.</title>
        <authorList>
            <person name="Oh H.M."/>
            <person name="Kang I."/>
            <person name="Ferriera S."/>
            <person name="Giovannoni S.J."/>
            <person name="Cho J.C."/>
        </authorList>
    </citation>
    <scope>NUCLEOTIDE SEQUENCE [LARGE SCALE GENOMIC DNA]</scope>
    <source>
        <strain evidence="1 2">HTCC2143</strain>
    </source>
</reference>
<comment type="caution">
    <text evidence="1">The sequence shown here is derived from an EMBL/GenBank/DDBJ whole genome shotgun (WGS) entry which is preliminary data.</text>
</comment>
<name>A0Y920_9GAMM</name>
<sequence>MPDDDLVNKSSECLNISDPGAAMIQVCKNIKRECERRRKIGVYLC</sequence>
<dbReference type="STRING" id="247633.GP2143_15251"/>
<protein>
    <submittedName>
        <fullName evidence="1">Uncharacterized protein</fullName>
    </submittedName>
</protein>
<dbReference type="Proteomes" id="UP000004931">
    <property type="component" value="Unassembled WGS sequence"/>
</dbReference>
<proteinExistence type="predicted"/>
<evidence type="ECO:0000313" key="1">
    <source>
        <dbReference type="EMBL" id="EAW32624.1"/>
    </source>
</evidence>
<keyword evidence="2" id="KW-1185">Reference proteome</keyword>
<evidence type="ECO:0000313" key="2">
    <source>
        <dbReference type="Proteomes" id="UP000004931"/>
    </source>
</evidence>
<gene>
    <name evidence="1" type="ORF">GP2143_15251</name>
</gene>
<dbReference type="EMBL" id="AAVT01000001">
    <property type="protein sequence ID" value="EAW32624.1"/>
    <property type="molecule type" value="Genomic_DNA"/>
</dbReference>
<accession>A0Y920</accession>
<organism evidence="1 2">
    <name type="scientific">marine gamma proteobacterium HTCC2143</name>
    <dbReference type="NCBI Taxonomy" id="247633"/>
    <lineage>
        <taxon>Bacteria</taxon>
        <taxon>Pseudomonadati</taxon>
        <taxon>Pseudomonadota</taxon>
        <taxon>Gammaproteobacteria</taxon>
        <taxon>Cellvibrionales</taxon>
        <taxon>Spongiibacteraceae</taxon>
        <taxon>BD1-7 clade</taxon>
    </lineage>
</organism>